<proteinExistence type="predicted"/>
<organism evidence="1">
    <name type="scientific">Oceaniferula spumae</name>
    <dbReference type="NCBI Taxonomy" id="2979115"/>
    <lineage>
        <taxon>Bacteria</taxon>
        <taxon>Pseudomonadati</taxon>
        <taxon>Verrucomicrobiota</taxon>
        <taxon>Verrucomicrobiia</taxon>
        <taxon>Verrucomicrobiales</taxon>
        <taxon>Verrucomicrobiaceae</taxon>
        <taxon>Oceaniferula</taxon>
    </lineage>
</organism>
<name>A0AAT9FIC2_9BACT</name>
<evidence type="ECO:0000313" key="1">
    <source>
        <dbReference type="EMBL" id="BDS05740.1"/>
    </source>
</evidence>
<accession>A0AAT9FIC2</accession>
<dbReference type="EMBL" id="AP026866">
    <property type="protein sequence ID" value="BDS05740.1"/>
    <property type="molecule type" value="Genomic_DNA"/>
</dbReference>
<sequence>MQKLGSILVITLLLIAYGRCVSDQYGILHTTKASCCQTICTALSHCNDHAEDSCTADHDSDQQDGEHNNEENPAPCQLCFILSNDSMVVENGVKIPCPALSDFNPAFDFGTDLDSLIGRISSLLATDLHFVDLPDPPAELSSLYRCMVMKTTPVRGPSIA</sequence>
<dbReference type="AlphaFoldDB" id="A0AAT9FIC2"/>
<evidence type="ECO:0008006" key="2">
    <source>
        <dbReference type="Google" id="ProtNLM"/>
    </source>
</evidence>
<protein>
    <recommendedName>
        <fullName evidence="2">Secreted protein</fullName>
    </recommendedName>
</protein>
<gene>
    <name evidence="1" type="ORF">NT6N_07800</name>
</gene>
<dbReference type="KEGG" id="osu:NT6N_07800"/>
<reference evidence="1" key="1">
    <citation type="submission" date="2024-07" db="EMBL/GenBank/DDBJ databases">
        <title>Complete genome sequence of Verrucomicrobiaceae bacterium NT6N.</title>
        <authorList>
            <person name="Huang C."/>
            <person name="Takami H."/>
            <person name="Hamasaki K."/>
        </authorList>
    </citation>
    <scope>NUCLEOTIDE SEQUENCE</scope>
    <source>
        <strain evidence="1">NT6N</strain>
    </source>
</reference>